<dbReference type="Gene3D" id="3.40.250.10">
    <property type="entry name" value="Rhodanese-like domain"/>
    <property type="match status" value="1"/>
</dbReference>
<proteinExistence type="predicted"/>
<dbReference type="Gene3D" id="6.10.140.1340">
    <property type="match status" value="1"/>
</dbReference>
<keyword evidence="2" id="KW-0808">Transferase</keyword>
<evidence type="ECO:0000259" key="1">
    <source>
        <dbReference type="PROSITE" id="PS50206"/>
    </source>
</evidence>
<dbReference type="InterPro" id="IPR001763">
    <property type="entry name" value="Rhodanese-like_dom"/>
</dbReference>
<reference evidence="3" key="1">
    <citation type="submission" date="2016-10" db="EMBL/GenBank/DDBJ databases">
        <authorList>
            <person name="Varghese N."/>
            <person name="Submissions S."/>
        </authorList>
    </citation>
    <scope>NUCLEOTIDE SEQUENCE [LARGE SCALE GENOMIC DNA]</scope>
    <source>
        <strain evidence="3">DSM 45722</strain>
    </source>
</reference>
<accession>A0A1G4Z4L0</accession>
<dbReference type="InterPro" id="IPR001307">
    <property type="entry name" value="Thiosulphate_STrfase_CS"/>
</dbReference>
<dbReference type="PANTHER" id="PTHR43031">
    <property type="entry name" value="FAD-DEPENDENT OXIDOREDUCTASE"/>
    <property type="match status" value="1"/>
</dbReference>
<dbReference type="EMBL" id="FMUH01000009">
    <property type="protein sequence ID" value="SCX60603.1"/>
    <property type="molecule type" value="Genomic_DNA"/>
</dbReference>
<dbReference type="PROSITE" id="PS50206">
    <property type="entry name" value="RHODANESE_3"/>
    <property type="match status" value="1"/>
</dbReference>
<dbReference type="AlphaFoldDB" id="A0A1G4Z4L0"/>
<dbReference type="PANTHER" id="PTHR43031:SF7">
    <property type="entry name" value="NITRIC OXIDE REDUCTASE FLRD-NAD(+) REDUCTASE"/>
    <property type="match status" value="1"/>
</dbReference>
<evidence type="ECO:0000313" key="2">
    <source>
        <dbReference type="EMBL" id="SCX60603.1"/>
    </source>
</evidence>
<protein>
    <submittedName>
        <fullName evidence="2">Rhodanese-related sulfurtransferase</fullName>
    </submittedName>
</protein>
<dbReference type="InterPro" id="IPR050229">
    <property type="entry name" value="GlpE_sulfurtransferase"/>
</dbReference>
<sequence>MTSPTLIGPTEVAATTATVVDVRTPAEFETAHIPGAVNVPLPLVQAHANTLADALEGPVVLVCQAGSRARTAHDALASAGAEQLAVLEGGMNAHTADGHTVRRGKQRWALERQVRLVAGTIIASSVLASLRFPRARFLAGGIGAGLAGAAVTDTCAMGAALSALPYNRGETPVHLDDVLQVLRSATTAR</sequence>
<dbReference type="InterPro" id="IPR036873">
    <property type="entry name" value="Rhodanese-like_dom_sf"/>
</dbReference>
<dbReference type="RefSeq" id="WP_092807913.1">
    <property type="nucleotide sequence ID" value="NZ_FMUH01000009.1"/>
</dbReference>
<organism evidence="2 3">
    <name type="scientific">Klenkia marina</name>
    <dbReference type="NCBI Taxonomy" id="1960309"/>
    <lineage>
        <taxon>Bacteria</taxon>
        <taxon>Bacillati</taxon>
        <taxon>Actinomycetota</taxon>
        <taxon>Actinomycetes</taxon>
        <taxon>Geodermatophilales</taxon>
        <taxon>Geodermatophilaceae</taxon>
        <taxon>Klenkia</taxon>
    </lineage>
</organism>
<gene>
    <name evidence="2" type="ORF">SAMN03159343_4126</name>
</gene>
<name>A0A1G4Z4L0_9ACTN</name>
<dbReference type="Pfam" id="PF00581">
    <property type="entry name" value="Rhodanese"/>
    <property type="match status" value="1"/>
</dbReference>
<dbReference type="STRING" id="1960309.SAMN03159343_4126"/>
<dbReference type="OrthoDB" id="9800872at2"/>
<dbReference type="CDD" id="cd00158">
    <property type="entry name" value="RHOD"/>
    <property type="match status" value="1"/>
</dbReference>
<feature type="domain" description="Rhodanese" evidence="1">
    <location>
        <begin position="13"/>
        <end position="103"/>
    </location>
</feature>
<dbReference type="SUPFAM" id="SSF52821">
    <property type="entry name" value="Rhodanese/Cell cycle control phosphatase"/>
    <property type="match status" value="1"/>
</dbReference>
<dbReference type="SMART" id="SM00450">
    <property type="entry name" value="RHOD"/>
    <property type="match status" value="1"/>
</dbReference>
<keyword evidence="3" id="KW-1185">Reference proteome</keyword>
<dbReference type="PROSITE" id="PS00380">
    <property type="entry name" value="RHODANESE_1"/>
    <property type="match status" value="1"/>
</dbReference>
<dbReference type="GO" id="GO:0004792">
    <property type="term" value="F:thiosulfate-cyanide sulfurtransferase activity"/>
    <property type="evidence" value="ECO:0007669"/>
    <property type="project" value="InterPro"/>
</dbReference>
<evidence type="ECO:0000313" key="3">
    <source>
        <dbReference type="Proteomes" id="UP000198981"/>
    </source>
</evidence>
<dbReference type="Proteomes" id="UP000198981">
    <property type="component" value="Unassembled WGS sequence"/>
</dbReference>